<evidence type="ECO:0000256" key="1">
    <source>
        <dbReference type="SAM" id="MobiDB-lite"/>
    </source>
</evidence>
<feature type="region of interest" description="Disordered" evidence="1">
    <location>
        <begin position="15"/>
        <end position="41"/>
    </location>
</feature>
<proteinExistence type="predicted"/>
<protein>
    <submittedName>
        <fullName evidence="2">Uncharacterized protein</fullName>
    </submittedName>
</protein>
<reference evidence="2 3" key="1">
    <citation type="submission" date="2021-06" db="EMBL/GenBank/DDBJ databases">
        <title>Caerostris darwini draft genome.</title>
        <authorList>
            <person name="Kono N."/>
            <person name="Arakawa K."/>
        </authorList>
    </citation>
    <scope>NUCLEOTIDE SEQUENCE [LARGE SCALE GENOMIC DNA]</scope>
</reference>
<name>A0AAV4TWH7_9ARAC</name>
<dbReference type="Proteomes" id="UP001054837">
    <property type="component" value="Unassembled WGS sequence"/>
</dbReference>
<keyword evidence="3" id="KW-1185">Reference proteome</keyword>
<gene>
    <name evidence="2" type="ORF">CDAR_473311</name>
</gene>
<organism evidence="2 3">
    <name type="scientific">Caerostris darwini</name>
    <dbReference type="NCBI Taxonomy" id="1538125"/>
    <lineage>
        <taxon>Eukaryota</taxon>
        <taxon>Metazoa</taxon>
        <taxon>Ecdysozoa</taxon>
        <taxon>Arthropoda</taxon>
        <taxon>Chelicerata</taxon>
        <taxon>Arachnida</taxon>
        <taxon>Araneae</taxon>
        <taxon>Araneomorphae</taxon>
        <taxon>Entelegynae</taxon>
        <taxon>Araneoidea</taxon>
        <taxon>Araneidae</taxon>
        <taxon>Caerostris</taxon>
    </lineage>
</organism>
<dbReference type="EMBL" id="BPLQ01010253">
    <property type="protein sequence ID" value="GIY49627.1"/>
    <property type="molecule type" value="Genomic_DNA"/>
</dbReference>
<evidence type="ECO:0000313" key="2">
    <source>
        <dbReference type="EMBL" id="GIY49627.1"/>
    </source>
</evidence>
<accession>A0AAV4TWH7</accession>
<comment type="caution">
    <text evidence="2">The sequence shown here is derived from an EMBL/GenBank/DDBJ whole genome shotgun (WGS) entry which is preliminary data.</text>
</comment>
<dbReference type="AlphaFoldDB" id="A0AAV4TWH7"/>
<feature type="compositionally biased region" description="Basic residues" evidence="1">
    <location>
        <begin position="25"/>
        <end position="41"/>
    </location>
</feature>
<evidence type="ECO:0000313" key="3">
    <source>
        <dbReference type="Proteomes" id="UP001054837"/>
    </source>
</evidence>
<sequence>MTPVRIRTSDDLHALWLTHPPNNNSKKKKKSDGKHCQKRRRTMISATNDFMTRKRRRARTPVSRAGERPESIIFFPGMHFLPCLSRERVFREKPASLHCGMDTGEHGRRADAPQHSQRARRLGDLWREYLLAVPAVLHLPKEAAGPGISVGHLTTTGVRDLFHPEEPPSGEGGCRPALLRERRVPEARPGGGAALLRDGRRHQEPLFVLPHSVNT</sequence>